<name>A0A8S4E412_PLUXY</name>
<sequence length="447" mass="52220">MFCPERNSYLQLYCAVNPRVINNAVDHALQRIHFNHTEPPPPLQTSIPAIQRMTSMQPSLYAPHVDITRARRGFERIGLRVLMRQLHDRDQLVQLQAIHSIMDQVQITESATYLIDKHVCLRLFDLLRLRNPVAREKVCITLTHLATYHEGRLQMLRYKHIFHDLMWLWLKDRKEIRYAAAYTLRTLSKDRCTCQEIVKTPDIIENLLKMAVNDHVGIVLIHLKTLENLIEWDPVVPLKANAFQTMLSLFTQEDDRIKTGSMNCLTQLLKHEIGSQLADKFDLTMKLLQLLKADNIEVIISAVELMRMSTLTTQSKWRAKEFCNRLTKRLVRLCSGHNKPLLQLACMQVLINLCDCPDIRYHVKAHWEETIKDIRLRTHEDWDGTSETTTYGLETGHFYRTMAIEPLETIKNEYGDNCKAINVHSYLIALREMKDRLIEAINHKPYP</sequence>
<protein>
    <submittedName>
        <fullName evidence="1">(diamondback moth) hypothetical protein</fullName>
    </submittedName>
</protein>
<evidence type="ECO:0000313" key="1">
    <source>
        <dbReference type="EMBL" id="CAG9109828.1"/>
    </source>
</evidence>
<reference evidence="1" key="1">
    <citation type="submission" date="2020-11" db="EMBL/GenBank/DDBJ databases">
        <authorList>
            <person name="Whiteford S."/>
        </authorList>
    </citation>
    <scope>NUCLEOTIDE SEQUENCE</scope>
</reference>
<dbReference type="EMBL" id="CAJHNJ030000012">
    <property type="protein sequence ID" value="CAG9109828.1"/>
    <property type="molecule type" value="Genomic_DNA"/>
</dbReference>
<proteinExistence type="predicted"/>
<organism evidence="1 2">
    <name type="scientific">Plutella xylostella</name>
    <name type="common">Diamondback moth</name>
    <name type="synonym">Plutella maculipennis</name>
    <dbReference type="NCBI Taxonomy" id="51655"/>
    <lineage>
        <taxon>Eukaryota</taxon>
        <taxon>Metazoa</taxon>
        <taxon>Ecdysozoa</taxon>
        <taxon>Arthropoda</taxon>
        <taxon>Hexapoda</taxon>
        <taxon>Insecta</taxon>
        <taxon>Pterygota</taxon>
        <taxon>Neoptera</taxon>
        <taxon>Endopterygota</taxon>
        <taxon>Lepidoptera</taxon>
        <taxon>Glossata</taxon>
        <taxon>Ditrysia</taxon>
        <taxon>Yponomeutoidea</taxon>
        <taxon>Plutellidae</taxon>
        <taxon>Plutella</taxon>
    </lineage>
</organism>
<accession>A0A8S4E412</accession>
<dbReference type="Gene3D" id="1.25.10.10">
    <property type="entry name" value="Leucine-rich Repeat Variant"/>
    <property type="match status" value="1"/>
</dbReference>
<keyword evidence="2" id="KW-1185">Reference proteome</keyword>
<gene>
    <name evidence="1" type="ORF">PLXY2_LOCUS4323</name>
</gene>
<dbReference type="Proteomes" id="UP000653454">
    <property type="component" value="Unassembled WGS sequence"/>
</dbReference>
<comment type="caution">
    <text evidence="1">The sequence shown here is derived from an EMBL/GenBank/DDBJ whole genome shotgun (WGS) entry which is preliminary data.</text>
</comment>
<evidence type="ECO:0000313" key="2">
    <source>
        <dbReference type="Proteomes" id="UP000653454"/>
    </source>
</evidence>
<dbReference type="SUPFAM" id="SSF48371">
    <property type="entry name" value="ARM repeat"/>
    <property type="match status" value="1"/>
</dbReference>
<dbReference type="AlphaFoldDB" id="A0A8S4E412"/>
<dbReference type="InterPro" id="IPR016024">
    <property type="entry name" value="ARM-type_fold"/>
</dbReference>
<dbReference type="InterPro" id="IPR011989">
    <property type="entry name" value="ARM-like"/>
</dbReference>